<reference evidence="2" key="1">
    <citation type="submission" date="2021-02" db="EMBL/GenBank/DDBJ databases">
        <authorList>
            <person name="Dougan E. K."/>
            <person name="Rhodes N."/>
            <person name="Thang M."/>
            <person name="Chan C."/>
        </authorList>
    </citation>
    <scope>NUCLEOTIDE SEQUENCE</scope>
</reference>
<comment type="caution">
    <text evidence="2">The sequence shown here is derived from an EMBL/GenBank/DDBJ whole genome shotgun (WGS) entry which is preliminary data.</text>
</comment>
<dbReference type="AlphaFoldDB" id="A0A812WEE7"/>
<accession>A0A812WEE7</accession>
<gene>
    <name evidence="2" type="primary">RTase</name>
    <name evidence="2" type="ORF">SPIL2461_LOCUS18962</name>
</gene>
<feature type="region of interest" description="Disordered" evidence="1">
    <location>
        <begin position="178"/>
        <end position="203"/>
    </location>
</feature>
<dbReference type="EMBL" id="CAJNIZ010044180">
    <property type="protein sequence ID" value="CAE7681016.1"/>
    <property type="molecule type" value="Genomic_DNA"/>
</dbReference>
<evidence type="ECO:0000313" key="3">
    <source>
        <dbReference type="Proteomes" id="UP000649617"/>
    </source>
</evidence>
<dbReference type="Proteomes" id="UP000649617">
    <property type="component" value="Unassembled WGS sequence"/>
</dbReference>
<protein>
    <submittedName>
        <fullName evidence="2">RTase protein</fullName>
    </submittedName>
</protein>
<evidence type="ECO:0000313" key="2">
    <source>
        <dbReference type="EMBL" id="CAE7681016.1"/>
    </source>
</evidence>
<dbReference type="OrthoDB" id="410104at2759"/>
<keyword evidence="3" id="KW-1185">Reference proteome</keyword>
<feature type="compositionally biased region" description="Basic residues" evidence="1">
    <location>
        <begin position="190"/>
        <end position="199"/>
    </location>
</feature>
<sequence length="1101" mass="120793">MSEGSVQPLLFDGIAGRSAHAAEKIAWRIAQLWNRFALPLQKFCWIPQESAYSCGAIALLHASQYLLGSPAPLWHLLPGLNAAATQYGGLARVRAAGGLSKEQEQEFRKILLDRGVKPTLVDERIAAAVARIGAAPLAKALAHRNPWPALKAAASQPASSFKFVTADELEAQIESRATSQRFGSAVPQGKTKKQGKTSRKQPTALHVDPSHLQLLQGSFVAAGGGPLAQLSFHEVQAQKVGVAFCTAAQMQPFLADFHTLSIDALALVSTAVLPDDILAGLPATTIRYPATYAPTGEPILIRGTILQLGDESVELAKQDITELEPVQTVAMRMSVYKDEAGLDWQEFSQAPIKCVFGKFPCAKTAPARATVLAFTVRWTNHWNNWFLTSGHGNGLRLTGDAPPVQRQPLSMHCFAFPLRLSNIFSDGFNAHPGFAVVRLPQADRAAAQHALRTCEKALCLARLGRKWGLRVRETDEESVFAAFRPGVPFIKVAAHFKWRIHPLPCGIQRQQLAALLKRWKWTARPLQPLKGDASGMAWLVGSESEPPSTALPVGEDYALVTLQKGLSQGPTQVPVRASRKTKRHIIYDDGEPGPSESDPWVLGPDPWAKAATAIKPPPGLSLPSAGATAASTKLDKLRQELKDLSASHEDRFKKLEVSVSELRLQNEKFEGWFSSFGKQVSDNASHLQALDGRLEKQQRQLAQVHSEVSRTAEAVNQTVTSAVGALGAQLGEQLQDEEPGPSPVILITTPVLWIRLPSGDVLDGFEAWRASQRSTILKARYEEHRNLLFQDLRDPCPDQADFLAQHKTYSILAHDASSGRVLLDEGIPDKGISTWHVAGSPIDVEPVGPECLLARSGCVPHEGMELDHTLVISRSDEILREFEDFWRLRWNKSSDGSGGWDRLQAFASAYFPNLRIQLPPITVEIWKDALRRYKPRAARGPDAYSHLDLKQMPPHLMQQLLDFLHSIENGDRAWPAQWTLGFVLSLLKPGRAPDSVNAYRPIVILSVLYRTWSSARARQILQAIEPLTPSHALGYMPGREATSMWYQLEALIEVSVQSGAELAGFATDIVKAFENLPREPLFGVARGLGLPDSVLQPWSTC</sequence>
<evidence type="ECO:0000256" key="1">
    <source>
        <dbReference type="SAM" id="MobiDB-lite"/>
    </source>
</evidence>
<proteinExistence type="predicted"/>
<organism evidence="2 3">
    <name type="scientific">Symbiodinium pilosum</name>
    <name type="common">Dinoflagellate</name>
    <dbReference type="NCBI Taxonomy" id="2952"/>
    <lineage>
        <taxon>Eukaryota</taxon>
        <taxon>Sar</taxon>
        <taxon>Alveolata</taxon>
        <taxon>Dinophyceae</taxon>
        <taxon>Suessiales</taxon>
        <taxon>Symbiodiniaceae</taxon>
        <taxon>Symbiodinium</taxon>
    </lineage>
</organism>
<name>A0A812WEE7_SYMPI</name>